<dbReference type="GO" id="GO:0005524">
    <property type="term" value="F:ATP binding"/>
    <property type="evidence" value="ECO:0007669"/>
    <property type="project" value="UniProtKB-UniRule"/>
</dbReference>
<keyword evidence="1 3" id="KW-0547">Nucleotide-binding</keyword>
<evidence type="ECO:0000313" key="5">
    <source>
        <dbReference type="EMBL" id="CAD7637629.1"/>
    </source>
</evidence>
<name>A0A7R9LBD9_9ACAR</name>
<dbReference type="PROSITE" id="PS00107">
    <property type="entry name" value="PROTEIN_KINASE_ATP"/>
    <property type="match status" value="1"/>
</dbReference>
<dbReference type="InterPro" id="IPR011009">
    <property type="entry name" value="Kinase-like_dom_sf"/>
</dbReference>
<proteinExistence type="predicted"/>
<reference evidence="5" key="1">
    <citation type="submission" date="2020-11" db="EMBL/GenBank/DDBJ databases">
        <authorList>
            <person name="Tran Van P."/>
        </authorList>
    </citation>
    <scope>NUCLEOTIDE SEQUENCE</scope>
</reference>
<feature type="non-terminal residue" evidence="5">
    <location>
        <position position="1"/>
    </location>
</feature>
<dbReference type="Proteomes" id="UP000759131">
    <property type="component" value="Unassembled WGS sequence"/>
</dbReference>
<dbReference type="InterPro" id="IPR008266">
    <property type="entry name" value="Tyr_kinase_AS"/>
</dbReference>
<dbReference type="GO" id="GO:0002009">
    <property type="term" value="P:morphogenesis of an epithelium"/>
    <property type="evidence" value="ECO:0007669"/>
    <property type="project" value="UniProtKB-ARBA"/>
</dbReference>
<organism evidence="5">
    <name type="scientific">Medioppia subpectinata</name>
    <dbReference type="NCBI Taxonomy" id="1979941"/>
    <lineage>
        <taxon>Eukaryota</taxon>
        <taxon>Metazoa</taxon>
        <taxon>Ecdysozoa</taxon>
        <taxon>Arthropoda</taxon>
        <taxon>Chelicerata</taxon>
        <taxon>Arachnida</taxon>
        <taxon>Acari</taxon>
        <taxon>Acariformes</taxon>
        <taxon>Sarcoptiformes</taxon>
        <taxon>Oribatida</taxon>
        <taxon>Brachypylina</taxon>
        <taxon>Oppioidea</taxon>
        <taxon>Oppiidae</taxon>
        <taxon>Medioppia</taxon>
    </lineage>
</organism>
<dbReference type="EMBL" id="CAJPIZ010019910">
    <property type="protein sequence ID" value="CAG2117103.1"/>
    <property type="molecule type" value="Genomic_DNA"/>
</dbReference>
<dbReference type="SMART" id="SM00219">
    <property type="entry name" value="TyrKc"/>
    <property type="match status" value="1"/>
</dbReference>
<feature type="binding site" evidence="3">
    <location>
        <position position="155"/>
    </location>
    <ligand>
        <name>ATP</name>
        <dbReference type="ChEBI" id="CHEBI:30616"/>
    </ligand>
</feature>
<sequence>TTDVTNLIELSTTTSDNQISVHSSQLCKPNQTIDVLNLKDRGSRGSSTTTSLYEYDSIKLDKECIDGKASIGVADLDRTDSTATRVQLKDYDLICLDEEPEEVHRSLNAYRRGPLCFDAKCITLKRRIGNGYFGDVFLATIPSTSSSACIQLAVKMLKSHASIRQKAEILREAQVMSKLDHKHIVRLIGVCSGDPFMLVMELAPLGPLNRYLCESGAHMTDETLLKLMHQVGQAMRYLEDKCFVHRDLAARNVLLVSERFAKVSDFGMSRALSIGKDYYKARSASKWPLK</sequence>
<feature type="domain" description="Protein kinase" evidence="4">
    <location>
        <begin position="122"/>
        <end position="290"/>
    </location>
</feature>
<dbReference type="PROSITE" id="PS00109">
    <property type="entry name" value="PROTEIN_KINASE_TYR"/>
    <property type="match status" value="1"/>
</dbReference>
<gene>
    <name evidence="5" type="ORF">OSB1V03_LOCUS17057</name>
</gene>
<feature type="non-terminal residue" evidence="5">
    <location>
        <position position="290"/>
    </location>
</feature>
<dbReference type="OrthoDB" id="6496437at2759"/>
<protein>
    <recommendedName>
        <fullName evidence="4">Protein kinase domain-containing protein</fullName>
    </recommendedName>
</protein>
<dbReference type="EMBL" id="OC874485">
    <property type="protein sequence ID" value="CAD7637629.1"/>
    <property type="molecule type" value="Genomic_DNA"/>
</dbReference>
<evidence type="ECO:0000259" key="4">
    <source>
        <dbReference type="PROSITE" id="PS50011"/>
    </source>
</evidence>
<dbReference type="InterPro" id="IPR001245">
    <property type="entry name" value="Ser-Thr/Tyr_kinase_cat_dom"/>
</dbReference>
<dbReference type="GO" id="GO:0004713">
    <property type="term" value="F:protein tyrosine kinase activity"/>
    <property type="evidence" value="ECO:0007669"/>
    <property type="project" value="InterPro"/>
</dbReference>
<dbReference type="Gene3D" id="1.10.510.10">
    <property type="entry name" value="Transferase(Phosphotransferase) domain 1"/>
    <property type="match status" value="1"/>
</dbReference>
<evidence type="ECO:0000256" key="2">
    <source>
        <dbReference type="ARBA" id="ARBA00022840"/>
    </source>
</evidence>
<keyword evidence="6" id="KW-1185">Reference proteome</keyword>
<dbReference type="Gene3D" id="3.30.200.20">
    <property type="entry name" value="Phosphorylase Kinase, domain 1"/>
    <property type="match status" value="1"/>
</dbReference>
<dbReference type="InterPro" id="IPR000719">
    <property type="entry name" value="Prot_kinase_dom"/>
</dbReference>
<evidence type="ECO:0000313" key="6">
    <source>
        <dbReference type="Proteomes" id="UP000759131"/>
    </source>
</evidence>
<dbReference type="AlphaFoldDB" id="A0A7R9LBD9"/>
<dbReference type="SUPFAM" id="SSF56112">
    <property type="entry name" value="Protein kinase-like (PK-like)"/>
    <property type="match status" value="1"/>
</dbReference>
<dbReference type="Pfam" id="PF07714">
    <property type="entry name" value="PK_Tyr_Ser-Thr"/>
    <property type="match status" value="1"/>
</dbReference>
<evidence type="ECO:0000256" key="1">
    <source>
        <dbReference type="ARBA" id="ARBA00022741"/>
    </source>
</evidence>
<dbReference type="PANTHER" id="PTHR24418">
    <property type="entry name" value="TYROSINE-PROTEIN KINASE"/>
    <property type="match status" value="1"/>
</dbReference>
<accession>A0A7R9LBD9</accession>
<keyword evidence="2 3" id="KW-0067">ATP-binding</keyword>
<dbReference type="InterPro" id="IPR050198">
    <property type="entry name" value="Non-receptor_tyrosine_kinases"/>
</dbReference>
<evidence type="ECO:0000256" key="3">
    <source>
        <dbReference type="PROSITE-ProRule" id="PRU10141"/>
    </source>
</evidence>
<dbReference type="InterPro" id="IPR020635">
    <property type="entry name" value="Tyr_kinase_cat_dom"/>
</dbReference>
<dbReference type="PROSITE" id="PS50011">
    <property type="entry name" value="PROTEIN_KINASE_DOM"/>
    <property type="match status" value="1"/>
</dbReference>
<dbReference type="InterPro" id="IPR017441">
    <property type="entry name" value="Protein_kinase_ATP_BS"/>
</dbReference>